<keyword evidence="2" id="KW-0472">Membrane</keyword>
<protein>
    <recommendedName>
        <fullName evidence="3">DUF5672 domain-containing protein</fullName>
    </recommendedName>
</protein>
<dbReference type="InterPro" id="IPR043729">
    <property type="entry name" value="DUF5672"/>
</dbReference>
<comment type="caution">
    <text evidence="4">The sequence shown here is derived from an EMBL/GenBank/DDBJ whole genome shotgun (WGS) entry which is preliminary data.</text>
</comment>
<feature type="region of interest" description="Disordered" evidence="1">
    <location>
        <begin position="339"/>
        <end position="369"/>
    </location>
</feature>
<evidence type="ECO:0000313" key="5">
    <source>
        <dbReference type="Proteomes" id="UP000193685"/>
    </source>
</evidence>
<dbReference type="GeneID" id="63786913"/>
<evidence type="ECO:0000256" key="2">
    <source>
        <dbReference type="SAM" id="Phobius"/>
    </source>
</evidence>
<feature type="compositionally biased region" description="Basic and acidic residues" evidence="1">
    <location>
        <begin position="360"/>
        <end position="369"/>
    </location>
</feature>
<feature type="transmembrane region" description="Helical" evidence="2">
    <location>
        <begin position="6"/>
        <end position="25"/>
    </location>
</feature>
<sequence>MVSALGYRLAMTAFLLVILFSLFHLRTRQQGNVIGDIQESTGTSGLLRNAVSGLTSSPRKKPGTDCLAMMRQKYGLNRFTRVAWQDDTRNVNFPEGFPVADAHQCMPTLSTKKVAVLVEMRPQPNWVYHVIHFIHTLDDDWPFVIYHSRHNELLLRDDPALQPHILSGKVQLHRLNTVFPTSESISQLLTHAPLYEALAPADHILLYQIDSTLCAASPLKVEDFFKYDFVGAPITHNDDETPIFNGGFTVRNRNAMLHVIKNERPFDHPDNEEKYEDRWYSMTMAKSNHSYKLPTAKEAEPFAVESRFHPLPVGVHRPRVYLPQFAGAERVEELLRNCPEGDRMPDKSGGHFDPCLNDPNSKDCVKSSK</sequence>
<dbReference type="EMBL" id="MCFI01000001">
    <property type="protein sequence ID" value="ORY87703.1"/>
    <property type="molecule type" value="Genomic_DNA"/>
</dbReference>
<dbReference type="AlphaFoldDB" id="A0A1Y2FUL5"/>
<proteinExistence type="predicted"/>
<feature type="compositionally biased region" description="Basic and acidic residues" evidence="1">
    <location>
        <begin position="339"/>
        <end position="350"/>
    </location>
</feature>
<dbReference type="STRING" id="56484.A0A1Y2FUL5"/>
<evidence type="ECO:0000259" key="3">
    <source>
        <dbReference type="Pfam" id="PF18922"/>
    </source>
</evidence>
<evidence type="ECO:0000256" key="1">
    <source>
        <dbReference type="SAM" id="MobiDB-lite"/>
    </source>
</evidence>
<dbReference type="Proteomes" id="UP000193685">
    <property type="component" value="Unassembled WGS sequence"/>
</dbReference>
<keyword evidence="2" id="KW-0812">Transmembrane</keyword>
<keyword evidence="2" id="KW-1133">Transmembrane helix</keyword>
<dbReference type="OrthoDB" id="10025998at2759"/>
<reference evidence="4 5" key="1">
    <citation type="submission" date="2016-07" db="EMBL/GenBank/DDBJ databases">
        <title>Pervasive Adenine N6-methylation of Active Genes in Fungi.</title>
        <authorList>
            <consortium name="DOE Joint Genome Institute"/>
            <person name="Mondo S.J."/>
            <person name="Dannebaum R.O."/>
            <person name="Kuo R.C."/>
            <person name="Labutti K."/>
            <person name="Haridas S."/>
            <person name="Kuo A."/>
            <person name="Salamov A."/>
            <person name="Ahrendt S.R."/>
            <person name="Lipzen A."/>
            <person name="Sullivan W."/>
            <person name="Andreopoulos W.B."/>
            <person name="Clum A."/>
            <person name="Lindquist E."/>
            <person name="Daum C."/>
            <person name="Ramamoorthy G.K."/>
            <person name="Gryganskyi A."/>
            <person name="Culley D."/>
            <person name="Magnuson J.K."/>
            <person name="James T.Y."/>
            <person name="O'Malley M.A."/>
            <person name="Stajich J.E."/>
            <person name="Spatafora J.W."/>
            <person name="Visel A."/>
            <person name="Grigoriev I.V."/>
        </authorList>
    </citation>
    <scope>NUCLEOTIDE SEQUENCE [LARGE SCALE GENOMIC DNA]</scope>
    <source>
        <strain evidence="4 5">12-1054</strain>
    </source>
</reference>
<evidence type="ECO:0000313" key="4">
    <source>
        <dbReference type="EMBL" id="ORY87703.1"/>
    </source>
</evidence>
<organism evidence="4 5">
    <name type="scientific">Protomyces lactucae-debilis</name>
    <dbReference type="NCBI Taxonomy" id="2754530"/>
    <lineage>
        <taxon>Eukaryota</taxon>
        <taxon>Fungi</taxon>
        <taxon>Dikarya</taxon>
        <taxon>Ascomycota</taxon>
        <taxon>Taphrinomycotina</taxon>
        <taxon>Taphrinomycetes</taxon>
        <taxon>Taphrinales</taxon>
        <taxon>Protomycetaceae</taxon>
        <taxon>Protomyces</taxon>
    </lineage>
</organism>
<gene>
    <name evidence="4" type="ORF">BCR37DRAFT_385004</name>
</gene>
<accession>A0A1Y2FUL5</accession>
<dbReference type="RefSeq" id="XP_040728198.1">
    <property type="nucleotide sequence ID" value="XM_040870314.1"/>
</dbReference>
<keyword evidence="5" id="KW-1185">Reference proteome</keyword>
<name>A0A1Y2FUL5_PROLT</name>
<dbReference type="Pfam" id="PF18922">
    <property type="entry name" value="DUF5672"/>
    <property type="match status" value="1"/>
</dbReference>
<feature type="domain" description="DUF5672" evidence="3">
    <location>
        <begin position="173"/>
        <end position="316"/>
    </location>
</feature>